<evidence type="ECO:0000313" key="3">
    <source>
        <dbReference type="Proteomes" id="UP000322783"/>
    </source>
</evidence>
<evidence type="ECO:0000313" key="2">
    <source>
        <dbReference type="EMBL" id="TYZ30790.1"/>
    </source>
</evidence>
<evidence type="ECO:0000259" key="1">
    <source>
        <dbReference type="Pfam" id="PF03968"/>
    </source>
</evidence>
<sequence length="253" mass="28787">MRSLTFMLKPPFNRVSFLFYTISVKKSRLFLIFLWLPKIPHHCPQRCSLQFCKKRYFDVQYRKESVMNRRDLPMKPARWLLTAAIAALMSWSVALPGQAAPQTITLSVTDQIIKGQDKAIVTADHSTYNEDTARYTLRGNVKIQFGNRTILTDAAKISTQTLQLWTEGNTKLTEGELCFAGGAVYAELAGNVAWFFGPNCSLERPGLAIHSDNMAYHWDRQTAVFDGHVLCIYKGEHRAASHLEFDLSNNEIH</sequence>
<keyword evidence="3" id="KW-1185">Reference proteome</keyword>
<dbReference type="Gene3D" id="2.60.450.10">
    <property type="entry name" value="Lipopolysaccharide (LPS) transport protein A like domain"/>
    <property type="match status" value="1"/>
</dbReference>
<dbReference type="InterPro" id="IPR005653">
    <property type="entry name" value="OstA-like_N"/>
</dbReference>
<dbReference type="EMBL" id="VTOZ01000002">
    <property type="protein sequence ID" value="TYZ30790.1"/>
    <property type="molecule type" value="Genomic_DNA"/>
</dbReference>
<reference evidence="2 3" key="1">
    <citation type="submission" date="2019-08" db="EMBL/GenBank/DDBJ databases">
        <title>Selenomonas sp. mPRGC5 and Selenomonas sp. mPRGC8 isolated from ruminal fluid of dairy goat (Capra hircus).</title>
        <authorList>
            <person name="Poothong S."/>
            <person name="Nuengjamnong C."/>
            <person name="Tanasupawat S."/>
        </authorList>
    </citation>
    <scope>NUCLEOTIDE SEQUENCE [LARGE SCALE GENOMIC DNA]</scope>
    <source>
        <strain evidence="3">mPRGC8</strain>
    </source>
</reference>
<dbReference type="Pfam" id="PF03968">
    <property type="entry name" value="LptD_N"/>
    <property type="match status" value="1"/>
</dbReference>
<dbReference type="AlphaFoldDB" id="A0A5D6WSM5"/>
<feature type="domain" description="Organic solvent tolerance-like N-terminal" evidence="1">
    <location>
        <begin position="121"/>
        <end position="161"/>
    </location>
</feature>
<comment type="caution">
    <text evidence="2">The sequence shown here is derived from an EMBL/GenBank/DDBJ whole genome shotgun (WGS) entry which is preliminary data.</text>
</comment>
<gene>
    <name evidence="2" type="ORF">FZ041_01565</name>
</gene>
<organism evidence="2 3">
    <name type="scientific">Selenomonas caprae</name>
    <dbReference type="NCBI Taxonomy" id="2606905"/>
    <lineage>
        <taxon>Bacteria</taxon>
        <taxon>Bacillati</taxon>
        <taxon>Bacillota</taxon>
        <taxon>Negativicutes</taxon>
        <taxon>Selenomonadales</taxon>
        <taxon>Selenomonadaceae</taxon>
        <taxon>Selenomonas</taxon>
    </lineage>
</organism>
<accession>A0A5D6WSM5</accession>
<proteinExistence type="predicted"/>
<protein>
    <recommendedName>
        <fullName evidence="1">Organic solvent tolerance-like N-terminal domain-containing protein</fullName>
    </recommendedName>
</protein>
<dbReference type="Proteomes" id="UP000322783">
    <property type="component" value="Unassembled WGS sequence"/>
</dbReference>
<name>A0A5D6WSM5_9FIRM</name>